<organism evidence="5 12">
    <name type="scientific">Kribbella qitaiheensis</name>
    <dbReference type="NCBI Taxonomy" id="1544730"/>
    <lineage>
        <taxon>Bacteria</taxon>
        <taxon>Bacillati</taxon>
        <taxon>Actinomycetota</taxon>
        <taxon>Actinomycetes</taxon>
        <taxon>Propionibacteriales</taxon>
        <taxon>Kribbellaceae</taxon>
        <taxon>Kribbella</taxon>
    </lineage>
</organism>
<dbReference type="RefSeq" id="WP_185449045.1">
    <property type="nucleotide sequence ID" value="NZ_CP043661.1"/>
</dbReference>
<comment type="function">
    <text evidence="1">Involved in the transposition of the insertion sequence.</text>
</comment>
<evidence type="ECO:0000256" key="3">
    <source>
        <dbReference type="SAM" id="MobiDB-lite"/>
    </source>
</evidence>
<reference evidence="12" key="1">
    <citation type="submission" date="2019-09" db="EMBL/GenBank/DDBJ databases">
        <title>Antimicrobial potential of Antarctic Bacteria.</title>
        <authorList>
            <person name="Benaud N."/>
            <person name="Edwards R.J."/>
            <person name="Ferrari B.C."/>
        </authorList>
    </citation>
    <scope>NUCLEOTIDE SEQUENCE [LARGE SCALE GENOMIC DNA]</scope>
    <source>
        <strain evidence="12">SPB151</strain>
    </source>
</reference>
<dbReference type="InterPro" id="IPR048020">
    <property type="entry name" value="Transpos_IS3"/>
</dbReference>
<evidence type="ECO:0000313" key="6">
    <source>
        <dbReference type="EMBL" id="QNE22886.1"/>
    </source>
</evidence>
<evidence type="ECO:0000313" key="12">
    <source>
        <dbReference type="Proteomes" id="UP000515563"/>
    </source>
</evidence>
<dbReference type="KEGG" id="kqi:F1D05_11180"/>
<feature type="domain" description="Integrase catalytic" evidence="4">
    <location>
        <begin position="230"/>
        <end position="393"/>
    </location>
</feature>
<dbReference type="InterPro" id="IPR002514">
    <property type="entry name" value="Transposase_8"/>
</dbReference>
<dbReference type="InterPro" id="IPR036397">
    <property type="entry name" value="RNaseH_sf"/>
</dbReference>
<dbReference type="GO" id="GO:0004803">
    <property type="term" value="F:transposase activity"/>
    <property type="evidence" value="ECO:0007669"/>
    <property type="project" value="InterPro"/>
</dbReference>
<dbReference type="GO" id="GO:0003677">
    <property type="term" value="F:DNA binding"/>
    <property type="evidence" value="ECO:0007669"/>
    <property type="project" value="InterPro"/>
</dbReference>
<dbReference type="InterPro" id="IPR001584">
    <property type="entry name" value="Integrase_cat-core"/>
</dbReference>
<dbReference type="InterPro" id="IPR012337">
    <property type="entry name" value="RNaseH-like_sf"/>
</dbReference>
<evidence type="ECO:0000313" key="9">
    <source>
        <dbReference type="EMBL" id="QNE23236.1"/>
    </source>
</evidence>
<evidence type="ECO:0000313" key="7">
    <source>
        <dbReference type="EMBL" id="QNE22986.1"/>
    </source>
</evidence>
<dbReference type="SUPFAM" id="SSF46689">
    <property type="entry name" value="Homeodomain-like"/>
    <property type="match status" value="1"/>
</dbReference>
<dbReference type="EMBL" id="CP043661">
    <property type="protein sequence ID" value="QNE22986.1"/>
    <property type="molecule type" value="Genomic_DNA"/>
</dbReference>
<protein>
    <submittedName>
        <fullName evidence="5">IS3 family transposase</fullName>
    </submittedName>
</protein>
<dbReference type="EMBL" id="CP043661">
    <property type="protein sequence ID" value="QNE23236.1"/>
    <property type="molecule type" value="Genomic_DNA"/>
</dbReference>
<feature type="coiled-coil region" evidence="2">
    <location>
        <begin position="60"/>
        <end position="87"/>
    </location>
</feature>
<dbReference type="Pfam" id="PF01527">
    <property type="entry name" value="HTH_Tnp_1"/>
    <property type="match status" value="1"/>
</dbReference>
<dbReference type="Proteomes" id="UP000515563">
    <property type="component" value="Chromosome"/>
</dbReference>
<dbReference type="EMBL" id="CP043661">
    <property type="protein sequence ID" value="QNE22886.1"/>
    <property type="molecule type" value="Genomic_DNA"/>
</dbReference>
<dbReference type="Pfam" id="PF13333">
    <property type="entry name" value="rve_2"/>
    <property type="match status" value="1"/>
</dbReference>
<evidence type="ECO:0000259" key="4">
    <source>
        <dbReference type="PROSITE" id="PS50994"/>
    </source>
</evidence>
<dbReference type="InterPro" id="IPR025948">
    <property type="entry name" value="HTH-like_dom"/>
</dbReference>
<dbReference type="NCBIfam" id="NF033516">
    <property type="entry name" value="transpos_IS3"/>
    <property type="match status" value="1"/>
</dbReference>
<dbReference type="Pfam" id="PF13276">
    <property type="entry name" value="HTH_21"/>
    <property type="match status" value="1"/>
</dbReference>
<dbReference type="KEGG" id="kqi:F1D05_07970"/>
<gene>
    <name evidence="5" type="ORF">F1D05_07970</name>
    <name evidence="6" type="ORF">F1D05_11180</name>
    <name evidence="7" type="ORF">F1D05_17750</name>
    <name evidence="8" type="ORF">F1D05_30295</name>
    <name evidence="9" type="ORF">F1D05_30345</name>
    <name evidence="10" type="ORF">F1D05_32500</name>
    <name evidence="11" type="ORF">F1D05_32535</name>
</gene>
<dbReference type="GO" id="GO:0006313">
    <property type="term" value="P:DNA transposition"/>
    <property type="evidence" value="ECO:0007669"/>
    <property type="project" value="InterPro"/>
</dbReference>
<dbReference type="SUPFAM" id="SSF53098">
    <property type="entry name" value="Ribonuclease H-like"/>
    <property type="match status" value="1"/>
</dbReference>
<keyword evidence="2" id="KW-0175">Coiled coil</keyword>
<dbReference type="EMBL" id="CP043661">
    <property type="protein sequence ID" value="QNE23264.1"/>
    <property type="molecule type" value="Genomic_DNA"/>
</dbReference>
<dbReference type="Pfam" id="PF00665">
    <property type="entry name" value="rve"/>
    <property type="match status" value="1"/>
</dbReference>
<evidence type="ECO:0000256" key="1">
    <source>
        <dbReference type="ARBA" id="ARBA00002286"/>
    </source>
</evidence>
<dbReference type="InterPro" id="IPR009057">
    <property type="entry name" value="Homeodomain-like_sf"/>
</dbReference>
<dbReference type="KEGG" id="kqi:F1D05_17750"/>
<keyword evidence="12" id="KW-1185">Reference proteome</keyword>
<dbReference type="KEGG" id="kqi:F1D05_32535"/>
<dbReference type="AlphaFoldDB" id="A0A7G6X9A6"/>
<dbReference type="Gene3D" id="1.10.10.60">
    <property type="entry name" value="Homeodomain-like"/>
    <property type="match status" value="1"/>
</dbReference>
<evidence type="ECO:0000313" key="10">
    <source>
        <dbReference type="EMBL" id="QNE23264.1"/>
    </source>
</evidence>
<dbReference type="PANTHER" id="PTHR46889:SF5">
    <property type="entry name" value="INTEGRASE PROTEIN"/>
    <property type="match status" value="1"/>
</dbReference>
<proteinExistence type="predicted"/>
<dbReference type="EMBL" id="CP043661">
    <property type="protein sequence ID" value="QNE22821.1"/>
    <property type="molecule type" value="Genomic_DNA"/>
</dbReference>
<dbReference type="InterPro" id="IPR050900">
    <property type="entry name" value="Transposase_IS3/IS150/IS904"/>
</dbReference>
<accession>A0A7G6X9A6</accession>
<dbReference type="GO" id="GO:0015074">
    <property type="term" value="P:DNA integration"/>
    <property type="evidence" value="ECO:0007669"/>
    <property type="project" value="InterPro"/>
</dbReference>
<evidence type="ECO:0000313" key="8">
    <source>
        <dbReference type="EMBL" id="QNE23234.1"/>
    </source>
</evidence>
<evidence type="ECO:0000313" key="5">
    <source>
        <dbReference type="EMBL" id="QNE22821.1"/>
    </source>
</evidence>
<sequence>MPRPKKNFTPEYREEAVKSVIETSRSVTQVARELGINPGTLSNWVSAFKRDHAGEEPALSMDERARLRELERETRELRMENEFLKKAAGILCQGSSLSEKFEFIDAEYANRLTRENGNAPSIVKMCRWLEVKRSSFNDWRSRPMSATARRQGELKLIIVKSFEESDETYGYRRVHADLVAWGVTCGLELVRKLMRELGLEPCQPRPWRHCLTEQDGQAGPIPDLVDRDFTADAPGHKMVGDITYVSTWEGWLYLATVLDCHTKAVIGWAMDDNYKTPLIEAAIDMAVRNHDLVDGAIFHSDRGSNYTSAQFAATLKNNNLRQSVGRTGICYDNAMAESFFGALKNERTHRTEYPTRDHARRDIARYIELRYNTKRRHSGLGYRTPQQAHDDYLETQSAA</sequence>
<evidence type="ECO:0000313" key="11">
    <source>
        <dbReference type="EMBL" id="QNE23265.1"/>
    </source>
</evidence>
<dbReference type="KEGG" id="kqi:F1D05_30345"/>
<feature type="region of interest" description="Disordered" evidence="3">
    <location>
        <begin position="378"/>
        <end position="399"/>
    </location>
</feature>
<dbReference type="KEGG" id="kqi:F1D05_32500"/>
<dbReference type="EMBL" id="CP043661">
    <property type="protein sequence ID" value="QNE23265.1"/>
    <property type="molecule type" value="Genomic_DNA"/>
</dbReference>
<dbReference type="KEGG" id="kqi:F1D05_30295"/>
<name>A0A7G6X9A6_9ACTN</name>
<dbReference type="Gene3D" id="3.30.420.10">
    <property type="entry name" value="Ribonuclease H-like superfamily/Ribonuclease H"/>
    <property type="match status" value="1"/>
</dbReference>
<dbReference type="PROSITE" id="PS50994">
    <property type="entry name" value="INTEGRASE"/>
    <property type="match status" value="1"/>
</dbReference>
<dbReference type="EMBL" id="CP043661">
    <property type="protein sequence ID" value="QNE23234.1"/>
    <property type="molecule type" value="Genomic_DNA"/>
</dbReference>
<dbReference type="PANTHER" id="PTHR46889">
    <property type="entry name" value="TRANSPOSASE INSF FOR INSERTION SEQUENCE IS3B-RELATED"/>
    <property type="match status" value="1"/>
</dbReference>
<reference evidence="5 12" key="2">
    <citation type="journal article" date="2020" name="Microbiol. Resour. Announc.">
        <title>Antarctic desert soil bacteria exhibit high novel natural product potential, evaluated through long-read genome sequencing and comparative genomics.</title>
        <authorList>
            <person name="Benaud N."/>
            <person name="Edwards R.J."/>
            <person name="Amos T.G."/>
            <person name="D'Agostino P.M."/>
            <person name="Gutierrez-Chavez C."/>
            <person name="Montgomery K."/>
            <person name="Nicetic I."/>
            <person name="Ferrari B.C."/>
        </authorList>
    </citation>
    <scope>NUCLEOTIDE SEQUENCE [LARGE SCALE GENOMIC DNA]</scope>
    <source>
        <strain evidence="5 12">SPB151</strain>
    </source>
</reference>
<evidence type="ECO:0000256" key="2">
    <source>
        <dbReference type="SAM" id="Coils"/>
    </source>
</evidence>